<evidence type="ECO:0000313" key="2">
    <source>
        <dbReference type="Proteomes" id="UP001497482"/>
    </source>
</evidence>
<protein>
    <submittedName>
        <fullName evidence="1">Uncharacterized protein</fullName>
    </submittedName>
</protein>
<dbReference type="EMBL" id="OZ035842">
    <property type="protein sequence ID" value="CAL1595172.1"/>
    <property type="molecule type" value="Genomic_DNA"/>
</dbReference>
<sequence>MAPGSTPKSITTVSWHLLCLDTELILEILFSCGELRKSLSSFSTLHFHISPYSTTNYDSPPYLLPLHDQDTIPTINI</sequence>
<name>A0AAV2KYS8_KNICA</name>
<dbReference type="Proteomes" id="UP001497482">
    <property type="component" value="Chromosome 20"/>
</dbReference>
<keyword evidence="2" id="KW-1185">Reference proteome</keyword>
<proteinExistence type="predicted"/>
<reference evidence="1 2" key="1">
    <citation type="submission" date="2024-04" db="EMBL/GenBank/DDBJ databases">
        <authorList>
            <person name="Waldvogel A.-M."/>
            <person name="Schoenle A."/>
        </authorList>
    </citation>
    <scope>NUCLEOTIDE SEQUENCE [LARGE SCALE GENOMIC DNA]</scope>
</reference>
<evidence type="ECO:0000313" key="1">
    <source>
        <dbReference type="EMBL" id="CAL1595172.1"/>
    </source>
</evidence>
<organism evidence="1 2">
    <name type="scientific">Knipowitschia caucasica</name>
    <name type="common">Caucasian dwarf goby</name>
    <name type="synonym">Pomatoschistus caucasicus</name>
    <dbReference type="NCBI Taxonomy" id="637954"/>
    <lineage>
        <taxon>Eukaryota</taxon>
        <taxon>Metazoa</taxon>
        <taxon>Chordata</taxon>
        <taxon>Craniata</taxon>
        <taxon>Vertebrata</taxon>
        <taxon>Euteleostomi</taxon>
        <taxon>Actinopterygii</taxon>
        <taxon>Neopterygii</taxon>
        <taxon>Teleostei</taxon>
        <taxon>Neoteleostei</taxon>
        <taxon>Acanthomorphata</taxon>
        <taxon>Gobiaria</taxon>
        <taxon>Gobiiformes</taxon>
        <taxon>Gobioidei</taxon>
        <taxon>Gobiidae</taxon>
        <taxon>Gobiinae</taxon>
        <taxon>Knipowitschia</taxon>
    </lineage>
</organism>
<accession>A0AAV2KYS8</accession>
<dbReference type="AlphaFoldDB" id="A0AAV2KYS8"/>
<gene>
    <name evidence="1" type="ORF">KC01_LOCUS24019</name>
</gene>